<sequence length="39" mass="4487">MLDFDRALDFQVLVVSIYPFSQTPMLKFEKPRPNSQGNG</sequence>
<gene>
    <name evidence="1" type="ORF">BofuT4_P083900.1</name>
</gene>
<proteinExistence type="predicted"/>
<reference evidence="2" key="1">
    <citation type="journal article" date="2011" name="PLoS Genet.">
        <title>Genomic analysis of the necrotrophic fungal pathogens Sclerotinia sclerotiorum and Botrytis cinerea.</title>
        <authorList>
            <person name="Amselem J."/>
            <person name="Cuomo C.A."/>
            <person name="van Kan J.A."/>
            <person name="Viaud M."/>
            <person name="Benito E.P."/>
            <person name="Couloux A."/>
            <person name="Coutinho P.M."/>
            <person name="de Vries R.P."/>
            <person name="Dyer P.S."/>
            <person name="Fillinger S."/>
            <person name="Fournier E."/>
            <person name="Gout L."/>
            <person name="Hahn M."/>
            <person name="Kohn L."/>
            <person name="Lapalu N."/>
            <person name="Plummer K.M."/>
            <person name="Pradier J.M."/>
            <person name="Quevillon E."/>
            <person name="Sharon A."/>
            <person name="Simon A."/>
            <person name="ten Have A."/>
            <person name="Tudzynski B."/>
            <person name="Tudzynski P."/>
            <person name="Wincker P."/>
            <person name="Andrew M."/>
            <person name="Anthouard V."/>
            <person name="Beever R.E."/>
            <person name="Beffa R."/>
            <person name="Benoit I."/>
            <person name="Bouzid O."/>
            <person name="Brault B."/>
            <person name="Chen Z."/>
            <person name="Choquer M."/>
            <person name="Collemare J."/>
            <person name="Cotton P."/>
            <person name="Danchin E.G."/>
            <person name="Da Silva C."/>
            <person name="Gautier A."/>
            <person name="Giraud C."/>
            <person name="Giraud T."/>
            <person name="Gonzalez C."/>
            <person name="Grossetete S."/>
            <person name="Guldener U."/>
            <person name="Henrissat B."/>
            <person name="Howlett B.J."/>
            <person name="Kodira C."/>
            <person name="Kretschmer M."/>
            <person name="Lappartient A."/>
            <person name="Leroch M."/>
            <person name="Levis C."/>
            <person name="Mauceli E."/>
            <person name="Neuveglise C."/>
            <person name="Oeser B."/>
            <person name="Pearson M."/>
            <person name="Poulain J."/>
            <person name="Poussereau N."/>
            <person name="Quesneville H."/>
            <person name="Rascle C."/>
            <person name="Schumacher J."/>
            <person name="Segurens B."/>
            <person name="Sexton A."/>
            <person name="Silva E."/>
            <person name="Sirven C."/>
            <person name="Soanes D.M."/>
            <person name="Talbot N.J."/>
            <person name="Templeton M."/>
            <person name="Yandava C."/>
            <person name="Yarden O."/>
            <person name="Zeng Q."/>
            <person name="Rollins J.A."/>
            <person name="Lebrun M.H."/>
            <person name="Dickman M."/>
        </authorList>
    </citation>
    <scope>NUCLEOTIDE SEQUENCE [LARGE SCALE GENOMIC DNA]</scope>
    <source>
        <strain evidence="2">T4</strain>
    </source>
</reference>
<protein>
    <submittedName>
        <fullName evidence="1">Uncharacterized protein</fullName>
    </submittedName>
</protein>
<name>G2YJS0_BOTF4</name>
<dbReference type="Proteomes" id="UP000008177">
    <property type="component" value="Unplaced contigs"/>
</dbReference>
<dbReference type="EMBL" id="FQ790338">
    <property type="protein sequence ID" value="CCD51866.1"/>
    <property type="molecule type" value="Genomic_DNA"/>
</dbReference>
<accession>G2YJS0</accession>
<evidence type="ECO:0000313" key="2">
    <source>
        <dbReference type="Proteomes" id="UP000008177"/>
    </source>
</evidence>
<dbReference type="InParanoid" id="G2YJS0"/>
<evidence type="ECO:0000313" key="1">
    <source>
        <dbReference type="EMBL" id="CCD51866.1"/>
    </source>
</evidence>
<organism evidence="1 2">
    <name type="scientific">Botryotinia fuckeliana (strain T4)</name>
    <name type="common">Noble rot fungus</name>
    <name type="synonym">Botrytis cinerea</name>
    <dbReference type="NCBI Taxonomy" id="999810"/>
    <lineage>
        <taxon>Eukaryota</taxon>
        <taxon>Fungi</taxon>
        <taxon>Dikarya</taxon>
        <taxon>Ascomycota</taxon>
        <taxon>Pezizomycotina</taxon>
        <taxon>Leotiomycetes</taxon>
        <taxon>Helotiales</taxon>
        <taxon>Sclerotiniaceae</taxon>
        <taxon>Botrytis</taxon>
    </lineage>
</organism>
<dbReference type="HOGENOM" id="CLU_3319966_0_0_1"/>
<dbReference type="AlphaFoldDB" id="G2YJS0"/>